<sequence length="121" mass="14113">MRRASVIVWASGSFFELVMTMMTSSSPYQQAALLELPLGRLYPMFGGQPYMFEQTRLFSVFSSIVLGRTSPELLQHEHRLDSRLAHPPMGKVLSHPKNHHWRWFFDHAHPAFPDQMRLMSR</sequence>
<reference evidence="2 3" key="1">
    <citation type="submission" date="2007-06" db="EMBL/GenBank/DDBJ databases">
        <title>The Genome Sequence of Coccidioides posadasii RMSCC_3488.</title>
        <authorList>
            <consortium name="Coccidioides Genome Resources Consortium"/>
            <consortium name="The Broad Institute Genome Sequencing Platform"/>
            <person name="Henn M.R."/>
            <person name="Sykes S."/>
            <person name="Young S."/>
            <person name="Jaffe D."/>
            <person name="Berlin A."/>
            <person name="Alvarez P."/>
            <person name="Butler J."/>
            <person name="Gnerre S."/>
            <person name="Grabherr M."/>
            <person name="Mauceli E."/>
            <person name="Brockman W."/>
            <person name="Kodira C."/>
            <person name="Alvarado L."/>
            <person name="Zeng Q."/>
            <person name="Crawford M."/>
            <person name="Antoine C."/>
            <person name="Devon K."/>
            <person name="Galgiani J."/>
            <person name="Orsborn K."/>
            <person name="Lewis M.L."/>
            <person name="Nusbaum C."/>
            <person name="Galagan J."/>
            <person name="Birren B."/>
        </authorList>
    </citation>
    <scope>NUCLEOTIDE SEQUENCE [LARGE SCALE GENOMIC DNA]</scope>
    <source>
        <strain evidence="2 3">RMSCC 3488</strain>
    </source>
</reference>
<name>A0A0J6FQN3_COCPO</name>
<gene>
    <name evidence="2" type="ORF">CPAG_07631</name>
</gene>
<dbReference type="VEuPathDB" id="FungiDB:CPAG_07631"/>
<evidence type="ECO:0000313" key="3">
    <source>
        <dbReference type="Proteomes" id="UP000054567"/>
    </source>
</evidence>
<evidence type="ECO:0000256" key="1">
    <source>
        <dbReference type="SAM" id="SignalP"/>
    </source>
</evidence>
<organism evidence="2 3">
    <name type="scientific">Coccidioides posadasii RMSCC 3488</name>
    <dbReference type="NCBI Taxonomy" id="454284"/>
    <lineage>
        <taxon>Eukaryota</taxon>
        <taxon>Fungi</taxon>
        <taxon>Dikarya</taxon>
        <taxon>Ascomycota</taxon>
        <taxon>Pezizomycotina</taxon>
        <taxon>Eurotiomycetes</taxon>
        <taxon>Eurotiomycetidae</taxon>
        <taxon>Onygenales</taxon>
        <taxon>Onygenaceae</taxon>
        <taxon>Coccidioides</taxon>
    </lineage>
</organism>
<reference evidence="3" key="3">
    <citation type="journal article" date="2010" name="Genome Res.">
        <title>Population genomic sequencing of Coccidioides fungi reveals recent hybridization and transposon control.</title>
        <authorList>
            <person name="Neafsey D.E."/>
            <person name="Barker B.M."/>
            <person name="Sharpton T.J."/>
            <person name="Stajich J.E."/>
            <person name="Park D.J."/>
            <person name="Whiston E."/>
            <person name="Hung C.-Y."/>
            <person name="McMahan C."/>
            <person name="White J."/>
            <person name="Sykes S."/>
            <person name="Heiman D."/>
            <person name="Young S."/>
            <person name="Zeng Q."/>
            <person name="Abouelleil A."/>
            <person name="Aftuck L."/>
            <person name="Bessette D."/>
            <person name="Brown A."/>
            <person name="FitzGerald M."/>
            <person name="Lui A."/>
            <person name="Macdonald J.P."/>
            <person name="Priest M."/>
            <person name="Orbach M.J."/>
            <person name="Galgiani J.N."/>
            <person name="Kirkland T.N."/>
            <person name="Cole G.T."/>
            <person name="Birren B.W."/>
            <person name="Henn M.R."/>
            <person name="Taylor J.W."/>
            <person name="Rounsley S.D."/>
        </authorList>
    </citation>
    <scope>NUCLEOTIDE SEQUENCE [LARGE SCALE GENOMIC DNA]</scope>
    <source>
        <strain evidence="3">RMSCC 3488</strain>
    </source>
</reference>
<accession>A0A0J6FQN3</accession>
<keyword evidence="1" id="KW-0732">Signal</keyword>
<feature type="signal peptide" evidence="1">
    <location>
        <begin position="1"/>
        <end position="20"/>
    </location>
</feature>
<dbReference type="AlphaFoldDB" id="A0A0J6FQN3"/>
<dbReference type="Proteomes" id="UP000054567">
    <property type="component" value="Unassembled WGS sequence"/>
</dbReference>
<proteinExistence type="predicted"/>
<feature type="chain" id="PRO_5005271198" evidence="1">
    <location>
        <begin position="21"/>
        <end position="121"/>
    </location>
</feature>
<reference evidence="3" key="2">
    <citation type="journal article" date="2009" name="Genome Res.">
        <title>Comparative genomic analyses of the human fungal pathogens Coccidioides and their relatives.</title>
        <authorList>
            <person name="Sharpton T.J."/>
            <person name="Stajich J.E."/>
            <person name="Rounsley S.D."/>
            <person name="Gardner M.J."/>
            <person name="Wortman J.R."/>
            <person name="Jordar V.S."/>
            <person name="Maiti R."/>
            <person name="Kodira C.D."/>
            <person name="Neafsey D.E."/>
            <person name="Zeng Q."/>
            <person name="Hung C.-Y."/>
            <person name="McMahan C."/>
            <person name="Muszewska A."/>
            <person name="Grynberg M."/>
            <person name="Mandel M.A."/>
            <person name="Kellner E.M."/>
            <person name="Barker B.M."/>
            <person name="Galgiani J.N."/>
            <person name="Orbach M.J."/>
            <person name="Kirkland T.N."/>
            <person name="Cole G.T."/>
            <person name="Henn M.R."/>
            <person name="Birren B.W."/>
            <person name="Taylor J.W."/>
        </authorList>
    </citation>
    <scope>NUCLEOTIDE SEQUENCE [LARGE SCALE GENOMIC DNA]</scope>
    <source>
        <strain evidence="3">RMSCC 3488</strain>
    </source>
</reference>
<protein>
    <submittedName>
        <fullName evidence="2">Uncharacterized protein</fullName>
    </submittedName>
</protein>
<evidence type="ECO:0000313" key="2">
    <source>
        <dbReference type="EMBL" id="KMM71324.1"/>
    </source>
</evidence>
<dbReference type="EMBL" id="DS268113">
    <property type="protein sequence ID" value="KMM71324.1"/>
    <property type="molecule type" value="Genomic_DNA"/>
</dbReference>